<evidence type="ECO:0000256" key="1">
    <source>
        <dbReference type="ARBA" id="ARBA00001947"/>
    </source>
</evidence>
<feature type="chain" id="PRO_5045669701" description="Sphingomyelin phosphodiesterase" evidence="14">
    <location>
        <begin position="18"/>
        <end position="631"/>
    </location>
</feature>
<gene>
    <name evidence="17" type="primary">LOC108561899</name>
</gene>
<protein>
    <recommendedName>
        <fullName evidence="13">Sphingomyelin phosphodiesterase</fullName>
        <ecNumber evidence="13">3.1.4.12</ecNumber>
    </recommendedName>
</protein>
<name>A0ABM1MLQ3_NICVS</name>
<dbReference type="PIRSF" id="PIRSF000948">
    <property type="entry name" value="Sphingomy_PDE"/>
    <property type="match status" value="1"/>
</dbReference>
<dbReference type="Gene3D" id="3.60.21.10">
    <property type="match status" value="1"/>
</dbReference>
<evidence type="ECO:0000256" key="9">
    <source>
        <dbReference type="ARBA" id="ARBA00023157"/>
    </source>
</evidence>
<comment type="catalytic activity">
    <reaction evidence="12">
        <text>a sphingomyelin + H2O = phosphocholine + an N-acylsphing-4-enine + H(+)</text>
        <dbReference type="Rhea" id="RHEA:19253"/>
        <dbReference type="ChEBI" id="CHEBI:15377"/>
        <dbReference type="ChEBI" id="CHEBI:15378"/>
        <dbReference type="ChEBI" id="CHEBI:17636"/>
        <dbReference type="ChEBI" id="CHEBI:52639"/>
        <dbReference type="ChEBI" id="CHEBI:295975"/>
        <dbReference type="EC" id="3.1.4.12"/>
    </reaction>
    <physiologicalReaction direction="left-to-right" evidence="12">
        <dbReference type="Rhea" id="RHEA:19254"/>
    </physiologicalReaction>
</comment>
<comment type="cofactor">
    <cofactor evidence="1">
        <name>Zn(2+)</name>
        <dbReference type="ChEBI" id="CHEBI:29105"/>
    </cofactor>
</comment>
<dbReference type="InterPro" id="IPR041805">
    <property type="entry name" value="ASMase/PPN1_MPP"/>
</dbReference>
<dbReference type="SUPFAM" id="SSF47862">
    <property type="entry name" value="Saposin"/>
    <property type="match status" value="1"/>
</dbReference>
<comment type="similarity">
    <text evidence="3 13">Belongs to the acid sphingomyelinase family.</text>
</comment>
<feature type="domain" description="Saposin B-type" evidence="15">
    <location>
        <begin position="89"/>
        <end position="173"/>
    </location>
</feature>
<dbReference type="RefSeq" id="XP_017775503.1">
    <property type="nucleotide sequence ID" value="XM_017920014.1"/>
</dbReference>
<accession>A0ABM1MLQ3</accession>
<keyword evidence="6 14" id="KW-0732">Signal</keyword>
<keyword evidence="16" id="KW-1185">Reference proteome</keyword>
<comment type="subcellular location">
    <subcellularLocation>
        <location evidence="2">Secreted</location>
    </subcellularLocation>
</comment>
<evidence type="ECO:0000256" key="11">
    <source>
        <dbReference type="ARBA" id="ARBA00023295"/>
    </source>
</evidence>
<dbReference type="Proteomes" id="UP000695000">
    <property type="component" value="Unplaced"/>
</dbReference>
<evidence type="ECO:0000256" key="13">
    <source>
        <dbReference type="PIRNR" id="PIRNR000948"/>
    </source>
</evidence>
<evidence type="ECO:0000313" key="17">
    <source>
        <dbReference type="RefSeq" id="XP_017775503.1"/>
    </source>
</evidence>
<evidence type="ECO:0000313" key="16">
    <source>
        <dbReference type="Proteomes" id="UP000695000"/>
    </source>
</evidence>
<keyword evidence="11 13" id="KW-0326">Glycosidase</keyword>
<dbReference type="Pfam" id="PF19272">
    <property type="entry name" value="ASMase_C"/>
    <property type="match status" value="1"/>
</dbReference>
<dbReference type="CDD" id="cd00842">
    <property type="entry name" value="MPP_ASMase"/>
    <property type="match status" value="1"/>
</dbReference>
<dbReference type="InterPro" id="IPR011160">
    <property type="entry name" value="Sphingomy_PDE"/>
</dbReference>
<dbReference type="PROSITE" id="PS50015">
    <property type="entry name" value="SAP_B"/>
    <property type="match status" value="1"/>
</dbReference>
<dbReference type="InterPro" id="IPR029052">
    <property type="entry name" value="Metallo-depent_PP-like"/>
</dbReference>
<dbReference type="PANTHER" id="PTHR10340">
    <property type="entry name" value="SPHINGOMYELIN PHOSPHODIESTERASE"/>
    <property type="match status" value="1"/>
</dbReference>
<dbReference type="EC" id="3.1.4.12" evidence="13"/>
<dbReference type="InterPro" id="IPR008139">
    <property type="entry name" value="SaposinB_dom"/>
</dbReference>
<dbReference type="SUPFAM" id="SSF56300">
    <property type="entry name" value="Metallo-dependent phosphatases"/>
    <property type="match status" value="1"/>
</dbReference>
<evidence type="ECO:0000256" key="2">
    <source>
        <dbReference type="ARBA" id="ARBA00004613"/>
    </source>
</evidence>
<dbReference type="PANTHER" id="PTHR10340:SF34">
    <property type="entry name" value="SPHINGOMYELIN PHOSPHODIESTERASE"/>
    <property type="match status" value="1"/>
</dbReference>
<evidence type="ECO:0000256" key="12">
    <source>
        <dbReference type="ARBA" id="ARBA00047268"/>
    </source>
</evidence>
<evidence type="ECO:0000256" key="6">
    <source>
        <dbReference type="ARBA" id="ARBA00022729"/>
    </source>
</evidence>
<comment type="function">
    <text evidence="13">Converts sphingomyelin to ceramide.</text>
</comment>
<keyword evidence="4" id="KW-0964">Secreted</keyword>
<keyword evidence="7 13" id="KW-0378">Hydrolase</keyword>
<evidence type="ECO:0000256" key="3">
    <source>
        <dbReference type="ARBA" id="ARBA00008234"/>
    </source>
</evidence>
<evidence type="ECO:0000259" key="15">
    <source>
        <dbReference type="PROSITE" id="PS50015"/>
    </source>
</evidence>
<dbReference type="Pfam" id="PF00149">
    <property type="entry name" value="Metallophos"/>
    <property type="match status" value="1"/>
</dbReference>
<dbReference type="SMART" id="SM00741">
    <property type="entry name" value="SapB"/>
    <property type="match status" value="1"/>
</dbReference>
<evidence type="ECO:0000256" key="14">
    <source>
        <dbReference type="SAM" id="SignalP"/>
    </source>
</evidence>
<evidence type="ECO:0000256" key="7">
    <source>
        <dbReference type="ARBA" id="ARBA00022801"/>
    </source>
</evidence>
<evidence type="ECO:0000256" key="5">
    <source>
        <dbReference type="ARBA" id="ARBA00022723"/>
    </source>
</evidence>
<feature type="signal peptide" evidence="14">
    <location>
        <begin position="1"/>
        <end position="17"/>
    </location>
</feature>
<keyword evidence="8" id="KW-0862">Zinc</keyword>
<dbReference type="InterPro" id="IPR004843">
    <property type="entry name" value="Calcineurin-like_PHP"/>
</dbReference>
<organism evidence="16 17">
    <name type="scientific">Nicrophorus vespilloides</name>
    <name type="common">Boreal carrion beetle</name>
    <dbReference type="NCBI Taxonomy" id="110193"/>
    <lineage>
        <taxon>Eukaryota</taxon>
        <taxon>Metazoa</taxon>
        <taxon>Ecdysozoa</taxon>
        <taxon>Arthropoda</taxon>
        <taxon>Hexapoda</taxon>
        <taxon>Insecta</taxon>
        <taxon>Pterygota</taxon>
        <taxon>Neoptera</taxon>
        <taxon>Endopterygota</taxon>
        <taxon>Coleoptera</taxon>
        <taxon>Polyphaga</taxon>
        <taxon>Staphyliniformia</taxon>
        <taxon>Silphidae</taxon>
        <taxon>Nicrophorinae</taxon>
        <taxon>Nicrophorus</taxon>
    </lineage>
</organism>
<reference evidence="17" key="1">
    <citation type="submission" date="2025-08" db="UniProtKB">
        <authorList>
            <consortium name="RefSeq"/>
        </authorList>
    </citation>
    <scope>IDENTIFICATION</scope>
    <source>
        <tissue evidence="17">Whole Larva</tissue>
    </source>
</reference>
<proteinExistence type="inferred from homology"/>
<evidence type="ECO:0000256" key="10">
    <source>
        <dbReference type="ARBA" id="ARBA00023180"/>
    </source>
</evidence>
<keyword evidence="9" id="KW-1015">Disulfide bond</keyword>
<sequence length="631" mass="72324">MGFQISNSILLITCGLAVYSVQTPIQTEVIDFDDPWDYKVAPHNQALLSSEGNHHSLTSTLRMSKNQDLFGDDEETLQDLGADHSSLTGRLTCATCRLGVSLLKSEVDKDGTFEEIKEKFVSICVGFRIETEPVCNGVYDIYGPVVLPALKMTKLNSEQICKMFMEERCGDVENPLHDWTVDLRNEGSEKGIWDSPLPKEDAPTFKVLQLSDTHFDPDYTEGSPANCQEPLCCRNYSTPTEKVEVQRAGKWGTFGKCDTPQVLFEAMLSHIARQHPDIDYVIWTGDIPPHDIWNQTKEQNIDNIRFTIGKLFETFPNIPIFPALGNHEGIPAGNFPPPWIKSKDQSIDWLYEEVSKEWSKWLPSEVNETLSHGGFYSVLIRPKFRLISLNMNYCYSLSWWLFLNSTDPAKELKWLVHELDLAEEKSEKVHIIGHVPPGASDCLKMWSKNYYDIINRYRDTVVAQFFGHTHNDEFEVFYMDNKTEQASGIAYIGPVVTTYEYLNPAYRIYYVDADTDNPTREVIDHETWIMDLVRSNSNPDSEPIWRKLYSARSAYGMTSLRPAEWSKLIERILQDSKLFDRFYRYFYAGSPARPKCDTAKCKLDIICGLKSGKSHEVESLCRREKAFLSDE</sequence>
<dbReference type="Gene3D" id="1.10.225.10">
    <property type="entry name" value="Saposin-like"/>
    <property type="match status" value="1"/>
</dbReference>
<dbReference type="InterPro" id="IPR045473">
    <property type="entry name" value="ASM_C"/>
</dbReference>
<keyword evidence="5" id="KW-0479">Metal-binding</keyword>
<dbReference type="InterPro" id="IPR011001">
    <property type="entry name" value="Saposin-like"/>
</dbReference>
<dbReference type="GeneID" id="108561899"/>
<keyword evidence="10" id="KW-0325">Glycoprotein</keyword>
<evidence type="ECO:0000256" key="4">
    <source>
        <dbReference type="ARBA" id="ARBA00022525"/>
    </source>
</evidence>
<evidence type="ECO:0000256" key="8">
    <source>
        <dbReference type="ARBA" id="ARBA00022833"/>
    </source>
</evidence>